<dbReference type="AlphaFoldDB" id="A0A5M6IQS8"/>
<protein>
    <submittedName>
        <fullName evidence="2">Uncharacterized protein</fullName>
    </submittedName>
</protein>
<proteinExistence type="predicted"/>
<evidence type="ECO:0000313" key="2">
    <source>
        <dbReference type="EMBL" id="KAA5609825.1"/>
    </source>
</evidence>
<keyword evidence="3" id="KW-1185">Reference proteome</keyword>
<keyword evidence="1" id="KW-0472">Membrane</keyword>
<reference evidence="2 3" key="1">
    <citation type="submission" date="2019-09" db="EMBL/GenBank/DDBJ databases">
        <title>Genome sequence of Rhodovastum atsumiense, a diverse member of the Acetobacteraceae family of non-sulfur purple photosynthetic bacteria.</title>
        <authorList>
            <person name="Meyer T."/>
            <person name="Kyndt J."/>
        </authorList>
    </citation>
    <scope>NUCLEOTIDE SEQUENCE [LARGE SCALE GENOMIC DNA]</scope>
    <source>
        <strain evidence="2 3">DSM 21279</strain>
    </source>
</reference>
<gene>
    <name evidence="2" type="ORF">F1189_22305</name>
</gene>
<evidence type="ECO:0000256" key="1">
    <source>
        <dbReference type="SAM" id="Phobius"/>
    </source>
</evidence>
<name>A0A5M6IQS8_9PROT</name>
<keyword evidence="1" id="KW-1133">Transmembrane helix</keyword>
<evidence type="ECO:0000313" key="3">
    <source>
        <dbReference type="Proteomes" id="UP000325255"/>
    </source>
</evidence>
<keyword evidence="1" id="KW-0812">Transmembrane</keyword>
<sequence>MTQYLLIAALVTCACGVPAAAMRVVLRRRSVGAAALGCTLSAVAFVGLGITAIGIPRHHAAFEDFITDCRQHHKAYECSILWRAGGTVLFMPTATAK</sequence>
<dbReference type="EMBL" id="VWPK01000043">
    <property type="protein sequence ID" value="KAA5609825.1"/>
    <property type="molecule type" value="Genomic_DNA"/>
</dbReference>
<feature type="transmembrane region" description="Helical" evidence="1">
    <location>
        <begin position="31"/>
        <end position="55"/>
    </location>
</feature>
<accession>A0A5M6IQS8</accession>
<dbReference type="Proteomes" id="UP000325255">
    <property type="component" value="Unassembled WGS sequence"/>
</dbReference>
<organism evidence="2 3">
    <name type="scientific">Rhodovastum atsumiense</name>
    <dbReference type="NCBI Taxonomy" id="504468"/>
    <lineage>
        <taxon>Bacteria</taxon>
        <taxon>Pseudomonadati</taxon>
        <taxon>Pseudomonadota</taxon>
        <taxon>Alphaproteobacteria</taxon>
        <taxon>Acetobacterales</taxon>
        <taxon>Acetobacteraceae</taxon>
        <taxon>Rhodovastum</taxon>
    </lineage>
</organism>
<dbReference type="RefSeq" id="WP_150043091.1">
    <property type="nucleotide sequence ID" value="NZ_OW485601.1"/>
</dbReference>
<comment type="caution">
    <text evidence="2">The sequence shown here is derived from an EMBL/GenBank/DDBJ whole genome shotgun (WGS) entry which is preliminary data.</text>
</comment>